<dbReference type="AlphaFoldDB" id="A0A9P7V122"/>
<dbReference type="Proteomes" id="UP001049176">
    <property type="component" value="Chromosome 1"/>
</dbReference>
<gene>
    <name evidence="2" type="ORF">E1B28_000259</name>
</gene>
<keyword evidence="3" id="KW-1185">Reference proteome</keyword>
<keyword evidence="1" id="KW-0472">Membrane</keyword>
<reference evidence="2" key="1">
    <citation type="journal article" date="2021" name="Genome Biol. Evol.">
        <title>The assembled and annotated genome of the fairy-ring fungus Marasmius oreades.</title>
        <authorList>
            <person name="Hiltunen M."/>
            <person name="Ament-Velasquez S.L."/>
            <person name="Johannesson H."/>
        </authorList>
    </citation>
    <scope>NUCLEOTIDE SEQUENCE</scope>
    <source>
        <strain evidence="2">03SP1</strain>
    </source>
</reference>
<sequence length="288" mass="32506">MAPVDGIPPDIAKIAGPIIITFMLGSILYGVQVLQVYMYYLAFPKDRGFVKYLVYTVFLLDTLQTALFFHDAFNIFGAGFGDLANLRAAHLTGFSVPILTGLVSLMVQSFYARQIRMLSRSTILVGVVIAIALVQFGAAIWTGYLIFRVNNNHGLSQQHFVQSLVGGKCPMRYYDRYSDDHLSHESQCCYEVHTTQSGTFNSPGYRNRYCDSGGRHHRLRSLYRVRKVFLPHAAVQNIGQDVFKHVDGHLEQSYAILWWEGRGEVVSDGYQRLAGKYFRDVTRNAGVE</sequence>
<comment type="caution">
    <text evidence="2">The sequence shown here is derived from an EMBL/GenBank/DDBJ whole genome shotgun (WGS) entry which is preliminary data.</text>
</comment>
<dbReference type="RefSeq" id="XP_043014767.1">
    <property type="nucleotide sequence ID" value="XM_043146067.1"/>
</dbReference>
<dbReference type="OrthoDB" id="3053835at2759"/>
<feature type="transmembrane region" description="Helical" evidence="1">
    <location>
        <begin position="14"/>
        <end position="40"/>
    </location>
</feature>
<protein>
    <submittedName>
        <fullName evidence="2">Uncharacterized protein</fullName>
    </submittedName>
</protein>
<feature type="transmembrane region" description="Helical" evidence="1">
    <location>
        <begin position="89"/>
        <end position="111"/>
    </location>
</feature>
<keyword evidence="1" id="KW-1133">Transmembrane helix</keyword>
<keyword evidence="1" id="KW-0812">Transmembrane</keyword>
<proteinExistence type="predicted"/>
<evidence type="ECO:0000256" key="1">
    <source>
        <dbReference type="SAM" id="Phobius"/>
    </source>
</evidence>
<dbReference type="PANTHER" id="PTHR40465">
    <property type="entry name" value="CHROMOSOME 1, WHOLE GENOME SHOTGUN SEQUENCE"/>
    <property type="match status" value="1"/>
</dbReference>
<dbReference type="GeneID" id="66069335"/>
<dbReference type="EMBL" id="CM032181">
    <property type="protein sequence ID" value="KAG7098297.1"/>
    <property type="molecule type" value="Genomic_DNA"/>
</dbReference>
<evidence type="ECO:0000313" key="3">
    <source>
        <dbReference type="Proteomes" id="UP001049176"/>
    </source>
</evidence>
<dbReference type="PANTHER" id="PTHR40465:SF1">
    <property type="entry name" value="DUF6534 DOMAIN-CONTAINING PROTEIN"/>
    <property type="match status" value="1"/>
</dbReference>
<name>A0A9P7V122_9AGAR</name>
<evidence type="ECO:0000313" key="2">
    <source>
        <dbReference type="EMBL" id="KAG7098297.1"/>
    </source>
</evidence>
<feature type="transmembrane region" description="Helical" evidence="1">
    <location>
        <begin position="52"/>
        <end position="69"/>
    </location>
</feature>
<dbReference type="KEGG" id="more:E1B28_000259"/>
<feature type="transmembrane region" description="Helical" evidence="1">
    <location>
        <begin position="123"/>
        <end position="147"/>
    </location>
</feature>
<accession>A0A9P7V122</accession>
<organism evidence="2 3">
    <name type="scientific">Marasmius oreades</name>
    <name type="common">fairy-ring Marasmius</name>
    <dbReference type="NCBI Taxonomy" id="181124"/>
    <lineage>
        <taxon>Eukaryota</taxon>
        <taxon>Fungi</taxon>
        <taxon>Dikarya</taxon>
        <taxon>Basidiomycota</taxon>
        <taxon>Agaricomycotina</taxon>
        <taxon>Agaricomycetes</taxon>
        <taxon>Agaricomycetidae</taxon>
        <taxon>Agaricales</taxon>
        <taxon>Marasmiineae</taxon>
        <taxon>Marasmiaceae</taxon>
        <taxon>Marasmius</taxon>
    </lineage>
</organism>